<dbReference type="EMBL" id="JACGWJ010000013">
    <property type="protein sequence ID" value="KAL0379272.1"/>
    <property type="molecule type" value="Genomic_DNA"/>
</dbReference>
<evidence type="ECO:0000313" key="1">
    <source>
        <dbReference type="EMBL" id="KAL0379272.1"/>
    </source>
</evidence>
<reference evidence="1" key="1">
    <citation type="submission" date="2020-06" db="EMBL/GenBank/DDBJ databases">
        <authorList>
            <person name="Li T."/>
            <person name="Hu X."/>
            <person name="Zhang T."/>
            <person name="Song X."/>
            <person name="Zhang H."/>
            <person name="Dai N."/>
            <person name="Sheng W."/>
            <person name="Hou X."/>
            <person name="Wei L."/>
        </authorList>
    </citation>
    <scope>NUCLEOTIDE SEQUENCE</scope>
    <source>
        <strain evidence="1">G02</strain>
        <tissue evidence="1">Leaf</tissue>
    </source>
</reference>
<name>A0AAW2RGB0_SESRA</name>
<protein>
    <submittedName>
        <fullName evidence="1">Uncharacterized protein</fullName>
    </submittedName>
</protein>
<accession>A0AAW2RGB0</accession>
<comment type="caution">
    <text evidence="1">The sequence shown here is derived from an EMBL/GenBank/DDBJ whole genome shotgun (WGS) entry which is preliminary data.</text>
</comment>
<dbReference type="AlphaFoldDB" id="A0AAW2RGB0"/>
<organism evidence="1">
    <name type="scientific">Sesamum radiatum</name>
    <name type="common">Black benniseed</name>
    <dbReference type="NCBI Taxonomy" id="300843"/>
    <lineage>
        <taxon>Eukaryota</taxon>
        <taxon>Viridiplantae</taxon>
        <taxon>Streptophyta</taxon>
        <taxon>Embryophyta</taxon>
        <taxon>Tracheophyta</taxon>
        <taxon>Spermatophyta</taxon>
        <taxon>Magnoliopsida</taxon>
        <taxon>eudicotyledons</taxon>
        <taxon>Gunneridae</taxon>
        <taxon>Pentapetalae</taxon>
        <taxon>asterids</taxon>
        <taxon>lamiids</taxon>
        <taxon>Lamiales</taxon>
        <taxon>Pedaliaceae</taxon>
        <taxon>Sesamum</taxon>
    </lineage>
</organism>
<reference evidence="1" key="2">
    <citation type="journal article" date="2024" name="Plant">
        <title>Genomic evolution and insights into agronomic trait innovations of Sesamum species.</title>
        <authorList>
            <person name="Miao H."/>
            <person name="Wang L."/>
            <person name="Qu L."/>
            <person name="Liu H."/>
            <person name="Sun Y."/>
            <person name="Le M."/>
            <person name="Wang Q."/>
            <person name="Wei S."/>
            <person name="Zheng Y."/>
            <person name="Lin W."/>
            <person name="Duan Y."/>
            <person name="Cao H."/>
            <person name="Xiong S."/>
            <person name="Wang X."/>
            <person name="Wei L."/>
            <person name="Li C."/>
            <person name="Ma Q."/>
            <person name="Ju M."/>
            <person name="Zhao R."/>
            <person name="Li G."/>
            <person name="Mu C."/>
            <person name="Tian Q."/>
            <person name="Mei H."/>
            <person name="Zhang T."/>
            <person name="Gao T."/>
            <person name="Zhang H."/>
        </authorList>
    </citation>
    <scope>NUCLEOTIDE SEQUENCE</scope>
    <source>
        <strain evidence="1">G02</strain>
    </source>
</reference>
<proteinExistence type="predicted"/>
<sequence>MGQSRYYSMAWTKEVDKASSTSFTGRRVKDTSSPVKYGRVALEFAVGAVNLFVGRQ</sequence>
<gene>
    <name evidence="1" type="ORF">Sradi_3232700</name>
</gene>